<dbReference type="Proteomes" id="UP001595925">
    <property type="component" value="Unassembled WGS sequence"/>
</dbReference>
<keyword evidence="3 5" id="KW-0067">ATP-binding</keyword>
<keyword evidence="2 5" id="KW-0547">Nucleotide-binding</keyword>
<evidence type="ECO:0000256" key="4">
    <source>
        <dbReference type="ARBA" id="ARBA00023186"/>
    </source>
</evidence>
<organism evidence="7 8">
    <name type="scientific">Saliphagus infecundisoli</name>
    <dbReference type="NCBI Taxonomy" id="1849069"/>
    <lineage>
        <taxon>Archaea</taxon>
        <taxon>Methanobacteriati</taxon>
        <taxon>Methanobacteriota</taxon>
        <taxon>Stenosarchaea group</taxon>
        <taxon>Halobacteria</taxon>
        <taxon>Halobacteriales</taxon>
        <taxon>Natrialbaceae</taxon>
        <taxon>Saliphagus</taxon>
    </lineage>
</organism>
<evidence type="ECO:0000256" key="1">
    <source>
        <dbReference type="ARBA" id="ARBA00007381"/>
    </source>
</evidence>
<evidence type="ECO:0000313" key="7">
    <source>
        <dbReference type="EMBL" id="MFC4989625.1"/>
    </source>
</evidence>
<dbReference type="Gene3D" id="2.60.34.10">
    <property type="entry name" value="Substrate Binding Domain Of DNAk, Chain A, domain 1"/>
    <property type="match status" value="1"/>
</dbReference>
<comment type="similarity">
    <text evidence="1 5">Belongs to the heat shock protein 70 family.</text>
</comment>
<dbReference type="PROSITE" id="PS00329">
    <property type="entry name" value="HSP70_2"/>
    <property type="match status" value="1"/>
</dbReference>
<keyword evidence="8" id="KW-1185">Reference proteome</keyword>
<dbReference type="PROSITE" id="PS00297">
    <property type="entry name" value="HSP70_1"/>
    <property type="match status" value="1"/>
</dbReference>
<dbReference type="InterPro" id="IPR043129">
    <property type="entry name" value="ATPase_NBD"/>
</dbReference>
<evidence type="ECO:0000256" key="5">
    <source>
        <dbReference type="RuleBase" id="RU003322"/>
    </source>
</evidence>
<dbReference type="EMBL" id="JBHSJG010000050">
    <property type="protein sequence ID" value="MFC4989625.1"/>
    <property type="molecule type" value="Genomic_DNA"/>
</dbReference>
<dbReference type="InterPro" id="IPR013126">
    <property type="entry name" value="Hsp_70_fam"/>
</dbReference>
<reference evidence="7 8" key="1">
    <citation type="journal article" date="2019" name="Int. J. Syst. Evol. Microbiol.">
        <title>The Global Catalogue of Microorganisms (GCM) 10K type strain sequencing project: providing services to taxonomists for standard genome sequencing and annotation.</title>
        <authorList>
            <consortium name="The Broad Institute Genomics Platform"/>
            <consortium name="The Broad Institute Genome Sequencing Center for Infectious Disease"/>
            <person name="Wu L."/>
            <person name="Ma J."/>
        </authorList>
    </citation>
    <scope>NUCLEOTIDE SEQUENCE [LARGE SCALE GENOMIC DNA]</scope>
    <source>
        <strain evidence="7 8">CGMCC 1.15824</strain>
    </source>
</reference>
<feature type="region of interest" description="Disordered" evidence="6">
    <location>
        <begin position="370"/>
        <end position="394"/>
    </location>
</feature>
<evidence type="ECO:0000256" key="6">
    <source>
        <dbReference type="SAM" id="MobiDB-lite"/>
    </source>
</evidence>
<sequence length="541" mass="58785">MSDTPAIGIDLGTTNSAIALAEAGTGELTILENGSGERTTPSVVSYDGVEARVGTPAVNQAVQYPGRTVFSVKRLMGSDEVVVFENTLTNNTDELTPEEVSALILKKLKQDAEHHLQQSITNAVITVPAYFNDNQRQATKHAGEIAGLTVDRIINEPTAACLAYGLQGGEGETVLVYDLGGGTFDSSLVSVGGGVFEVVATNGETQLGGDDWDDTIVDWLIERIERELSIAFDAETNPIALERLFDAAQQAKHDLSARERTTTSIPFLEIDGETHNVEYELARDEFEAMTDHLVETTIDCCAELLEDAGYTPAAIDTVLLVGGATRMPQIQNYVEAFFNHPPSKRVNPDEAVALGAAAQAAIIHETALPVPADNTGGGQTTSLEKNQPNRTLETTSANTNDIALADVTPQSLGVRITDLETREYYYSVLIDCNSPIPARATNRFTTLFDNQEYVTFPVYQGDSPTLDENEQIDEFEIGPIPPRPQGEPNIDVEFRLNENGILHASAEDIDHNIDTEIEIHPTMTLTHHEISKLRQTLPVLR</sequence>
<dbReference type="GO" id="GO:0005524">
    <property type="term" value="F:ATP binding"/>
    <property type="evidence" value="ECO:0007669"/>
    <property type="project" value="UniProtKB-KW"/>
</dbReference>
<dbReference type="Gene3D" id="3.30.420.40">
    <property type="match status" value="2"/>
</dbReference>
<keyword evidence="4" id="KW-0143">Chaperone</keyword>
<dbReference type="InterPro" id="IPR018181">
    <property type="entry name" value="Heat_shock_70_CS"/>
</dbReference>
<gene>
    <name evidence="7" type="ORF">ACFPFO_18035</name>
</gene>
<evidence type="ECO:0000256" key="3">
    <source>
        <dbReference type="ARBA" id="ARBA00022840"/>
    </source>
</evidence>
<dbReference type="FunFam" id="3.90.640.10:FF:000003">
    <property type="entry name" value="Molecular chaperone DnaK"/>
    <property type="match status" value="1"/>
</dbReference>
<dbReference type="AlphaFoldDB" id="A0ABD5QJ46"/>
<comment type="caution">
    <text evidence="7">The sequence shown here is derived from an EMBL/GenBank/DDBJ whole genome shotgun (WGS) entry which is preliminary data.</text>
</comment>
<name>A0ABD5QJ46_9EURY</name>
<dbReference type="Gene3D" id="3.90.640.10">
    <property type="entry name" value="Actin, Chain A, domain 4"/>
    <property type="match status" value="1"/>
</dbReference>
<dbReference type="RefSeq" id="WP_224829622.1">
    <property type="nucleotide sequence ID" value="NZ_JAIVEF010000023.1"/>
</dbReference>
<dbReference type="PRINTS" id="PR00301">
    <property type="entry name" value="HEATSHOCK70"/>
</dbReference>
<dbReference type="PANTHER" id="PTHR19375">
    <property type="entry name" value="HEAT SHOCK PROTEIN 70KDA"/>
    <property type="match status" value="1"/>
</dbReference>
<dbReference type="FunFam" id="3.30.420.40:FF:000071">
    <property type="entry name" value="Molecular chaperone DnaK"/>
    <property type="match status" value="1"/>
</dbReference>
<proteinExistence type="inferred from homology"/>
<evidence type="ECO:0000256" key="2">
    <source>
        <dbReference type="ARBA" id="ARBA00022741"/>
    </source>
</evidence>
<dbReference type="SUPFAM" id="SSF100920">
    <property type="entry name" value="Heat shock protein 70kD (HSP70), peptide-binding domain"/>
    <property type="match status" value="1"/>
</dbReference>
<accession>A0ABD5QJ46</accession>
<dbReference type="Pfam" id="PF00012">
    <property type="entry name" value="HSP70"/>
    <property type="match status" value="2"/>
</dbReference>
<protein>
    <submittedName>
        <fullName evidence="7">Hsp70 family protein</fullName>
    </submittedName>
</protein>
<dbReference type="SUPFAM" id="SSF53067">
    <property type="entry name" value="Actin-like ATPase domain"/>
    <property type="match status" value="2"/>
</dbReference>
<feature type="compositionally biased region" description="Polar residues" evidence="6">
    <location>
        <begin position="380"/>
        <end position="394"/>
    </location>
</feature>
<dbReference type="InterPro" id="IPR029047">
    <property type="entry name" value="HSP70_peptide-bd_sf"/>
</dbReference>
<evidence type="ECO:0000313" key="8">
    <source>
        <dbReference type="Proteomes" id="UP001595925"/>
    </source>
</evidence>